<accession>A0A8H7CI24</accession>
<dbReference type="Gene3D" id="3.40.710.10">
    <property type="entry name" value="DD-peptidase/beta-lactamase superfamily"/>
    <property type="match status" value="2"/>
</dbReference>
<evidence type="ECO:0000313" key="3">
    <source>
        <dbReference type="EMBL" id="KAF7336193.1"/>
    </source>
</evidence>
<evidence type="ECO:0000256" key="1">
    <source>
        <dbReference type="SAM" id="MobiDB-lite"/>
    </source>
</evidence>
<sequence length="400" mass="43594">MAAKVYGTCDSRFKKVEELFQSYLDSGEELGASFTVNIDGRDVVDLWGGYADASRTRAWERDTITCVWSTTKCITALAVLILIDRGLISPFDKVSKYWPEFAANGKQDVEVRHFLSHTSGVPGWDAILSLEEVCDLPTSTALLAAQPPLVGTRHTVRLPSHHLRAPQRRARPARHRKIPPRLHRRGHRSPRRLCAHRLPARLPGRKPLAAHRGDHPPARRRRAAPADEPHHRESDALPAPDAAMANSVVWRRGELGGGNGHGNARGVARLLSAIALAGSDRAPPSDRDDVSSGPLLSRATVDMIFDEQVRGVDLVSGIPVRFGMGMGLAGKGTIGDWLPDEGAESRLCFWGGWGGSAGIVDVGRRMTVAYVMNKMENVAFGNERTKGLVGAVYEALGVRM</sequence>
<gene>
    <name evidence="3" type="ORF">MVEN_02166900</name>
</gene>
<comment type="caution">
    <text evidence="3">The sequence shown here is derived from an EMBL/GenBank/DDBJ whole genome shotgun (WGS) entry which is preliminary data.</text>
</comment>
<feature type="region of interest" description="Disordered" evidence="1">
    <location>
        <begin position="162"/>
        <end position="242"/>
    </location>
</feature>
<dbReference type="OrthoDB" id="428260at2759"/>
<feature type="compositionally biased region" description="Basic residues" evidence="1">
    <location>
        <begin position="162"/>
        <end position="199"/>
    </location>
</feature>
<feature type="domain" description="Beta-lactamase-related" evidence="2">
    <location>
        <begin position="213"/>
        <end position="383"/>
    </location>
</feature>
<dbReference type="AlphaFoldDB" id="A0A8H7CI24"/>
<dbReference type="InterPro" id="IPR001466">
    <property type="entry name" value="Beta-lactam-related"/>
</dbReference>
<dbReference type="EMBL" id="JACAZI010000023">
    <property type="protein sequence ID" value="KAF7336193.1"/>
    <property type="molecule type" value="Genomic_DNA"/>
</dbReference>
<keyword evidence="4" id="KW-1185">Reference proteome</keyword>
<proteinExistence type="predicted"/>
<name>A0A8H7CI24_9AGAR</name>
<evidence type="ECO:0000313" key="4">
    <source>
        <dbReference type="Proteomes" id="UP000620124"/>
    </source>
</evidence>
<dbReference type="Pfam" id="PF00144">
    <property type="entry name" value="Beta-lactamase"/>
    <property type="match status" value="2"/>
</dbReference>
<dbReference type="InterPro" id="IPR052907">
    <property type="entry name" value="Beta-lactamase/esterase"/>
</dbReference>
<protein>
    <submittedName>
        <fullName evidence="3">Beta-lactamase</fullName>
    </submittedName>
</protein>
<dbReference type="Proteomes" id="UP000620124">
    <property type="component" value="Unassembled WGS sequence"/>
</dbReference>
<organism evidence="3 4">
    <name type="scientific">Mycena venus</name>
    <dbReference type="NCBI Taxonomy" id="2733690"/>
    <lineage>
        <taxon>Eukaryota</taxon>
        <taxon>Fungi</taxon>
        <taxon>Dikarya</taxon>
        <taxon>Basidiomycota</taxon>
        <taxon>Agaricomycotina</taxon>
        <taxon>Agaricomycetes</taxon>
        <taxon>Agaricomycetidae</taxon>
        <taxon>Agaricales</taxon>
        <taxon>Marasmiineae</taxon>
        <taxon>Mycenaceae</taxon>
        <taxon>Mycena</taxon>
    </lineage>
</organism>
<feature type="domain" description="Beta-lactamase-related" evidence="2">
    <location>
        <begin position="17"/>
        <end position="153"/>
    </location>
</feature>
<reference evidence="3" key="1">
    <citation type="submission" date="2020-05" db="EMBL/GenBank/DDBJ databases">
        <title>Mycena genomes resolve the evolution of fungal bioluminescence.</title>
        <authorList>
            <person name="Tsai I.J."/>
        </authorList>
    </citation>
    <scope>NUCLEOTIDE SEQUENCE</scope>
    <source>
        <strain evidence="3">CCC161011</strain>
    </source>
</reference>
<evidence type="ECO:0000259" key="2">
    <source>
        <dbReference type="Pfam" id="PF00144"/>
    </source>
</evidence>
<dbReference type="PANTHER" id="PTHR43319">
    <property type="entry name" value="BETA-LACTAMASE-RELATED"/>
    <property type="match status" value="1"/>
</dbReference>
<dbReference type="SUPFAM" id="SSF56601">
    <property type="entry name" value="beta-lactamase/transpeptidase-like"/>
    <property type="match status" value="1"/>
</dbReference>
<feature type="compositionally biased region" description="Basic and acidic residues" evidence="1">
    <location>
        <begin position="224"/>
        <end position="235"/>
    </location>
</feature>
<dbReference type="InterPro" id="IPR012338">
    <property type="entry name" value="Beta-lactam/transpept-like"/>
</dbReference>
<dbReference type="PANTHER" id="PTHR43319:SF3">
    <property type="entry name" value="BETA-LACTAMASE-RELATED DOMAIN-CONTAINING PROTEIN"/>
    <property type="match status" value="1"/>
</dbReference>